<dbReference type="Pfam" id="PF00015">
    <property type="entry name" value="MCPsignal"/>
    <property type="match status" value="1"/>
</dbReference>
<comment type="similarity">
    <text evidence="7">Belongs to the methyl-accepting chemotaxis (MCP) protein family.</text>
</comment>
<dbReference type="InterPro" id="IPR000727">
    <property type="entry name" value="T_SNARE_dom"/>
</dbReference>
<dbReference type="InterPro" id="IPR021796">
    <property type="entry name" value="Tll0287-like_dom"/>
</dbReference>
<keyword evidence="5 9" id="KW-0472">Membrane</keyword>
<feature type="domain" description="HAMP" evidence="12">
    <location>
        <begin position="380"/>
        <end position="433"/>
    </location>
</feature>
<dbReference type="InterPro" id="IPR029095">
    <property type="entry name" value="NarX-like_N"/>
</dbReference>
<evidence type="ECO:0000313" key="13">
    <source>
        <dbReference type="EMBL" id="VAV85242.1"/>
    </source>
</evidence>
<proteinExistence type="inferred from homology"/>
<keyword evidence="2" id="KW-1003">Cell membrane</keyword>
<evidence type="ECO:0000256" key="9">
    <source>
        <dbReference type="SAM" id="Phobius"/>
    </source>
</evidence>
<dbReference type="Pfam" id="PF13675">
    <property type="entry name" value="PilJ"/>
    <property type="match status" value="1"/>
</dbReference>
<dbReference type="FunFam" id="1.10.287.950:FF:000001">
    <property type="entry name" value="Methyl-accepting chemotaxis sensory transducer"/>
    <property type="match status" value="1"/>
</dbReference>
<evidence type="ECO:0000256" key="8">
    <source>
        <dbReference type="SAM" id="MobiDB-lite"/>
    </source>
</evidence>
<dbReference type="GO" id="GO:0007165">
    <property type="term" value="P:signal transduction"/>
    <property type="evidence" value="ECO:0007669"/>
    <property type="project" value="UniProtKB-KW"/>
</dbReference>
<dbReference type="PROSITE" id="PS50111">
    <property type="entry name" value="CHEMOTAXIS_TRANSDUC_2"/>
    <property type="match status" value="1"/>
</dbReference>
<dbReference type="SMART" id="SM00283">
    <property type="entry name" value="MA"/>
    <property type="match status" value="1"/>
</dbReference>
<dbReference type="PROSITE" id="PS50885">
    <property type="entry name" value="HAMP"/>
    <property type="match status" value="1"/>
</dbReference>
<comment type="subcellular location">
    <subcellularLocation>
        <location evidence="1">Cell inner membrane</location>
        <topology evidence="1">Multi-pass membrane protein</topology>
    </subcellularLocation>
</comment>
<evidence type="ECO:0000259" key="12">
    <source>
        <dbReference type="PROSITE" id="PS50885"/>
    </source>
</evidence>
<evidence type="ECO:0000256" key="6">
    <source>
        <dbReference type="ARBA" id="ARBA00023224"/>
    </source>
</evidence>
<dbReference type="SMART" id="SM00304">
    <property type="entry name" value="HAMP"/>
    <property type="match status" value="2"/>
</dbReference>
<feature type="transmembrane region" description="Helical" evidence="9">
    <location>
        <begin position="7"/>
        <end position="29"/>
    </location>
</feature>
<gene>
    <name evidence="13" type="ORF">MNBD_DELTA01-1748</name>
</gene>
<evidence type="ECO:0000259" key="10">
    <source>
        <dbReference type="PROSITE" id="PS50111"/>
    </source>
</evidence>
<keyword evidence="4 9" id="KW-1133">Transmembrane helix</keyword>
<dbReference type="PANTHER" id="PTHR32089">
    <property type="entry name" value="METHYL-ACCEPTING CHEMOTAXIS PROTEIN MCPB"/>
    <property type="match status" value="1"/>
</dbReference>
<dbReference type="InterPro" id="IPR003660">
    <property type="entry name" value="HAMP_dom"/>
</dbReference>
<dbReference type="CDD" id="cd06225">
    <property type="entry name" value="HAMP"/>
    <property type="match status" value="1"/>
</dbReference>
<evidence type="ECO:0000256" key="2">
    <source>
        <dbReference type="ARBA" id="ARBA00022519"/>
    </source>
</evidence>
<feature type="region of interest" description="Disordered" evidence="8">
    <location>
        <begin position="712"/>
        <end position="743"/>
    </location>
</feature>
<keyword evidence="6" id="KW-0807">Transducer</keyword>
<dbReference type="PROSITE" id="PS50192">
    <property type="entry name" value="T_SNARE"/>
    <property type="match status" value="1"/>
</dbReference>
<organism evidence="13">
    <name type="scientific">hydrothermal vent metagenome</name>
    <dbReference type="NCBI Taxonomy" id="652676"/>
    <lineage>
        <taxon>unclassified sequences</taxon>
        <taxon>metagenomes</taxon>
        <taxon>ecological metagenomes</taxon>
    </lineage>
</organism>
<name>A0A3B0QY83_9ZZZZ</name>
<protein>
    <recommendedName>
        <fullName evidence="14">Methyl-accepting chemotaxis sensor/transducer protein</fullName>
    </recommendedName>
</protein>
<reference evidence="13" key="1">
    <citation type="submission" date="2018-06" db="EMBL/GenBank/DDBJ databases">
        <authorList>
            <person name="Zhirakovskaya E."/>
        </authorList>
    </citation>
    <scope>NUCLEOTIDE SEQUENCE</scope>
</reference>
<dbReference type="InterPro" id="IPR004089">
    <property type="entry name" value="MCPsignal_dom"/>
</dbReference>
<dbReference type="Pfam" id="PF11845">
    <property type="entry name" value="Tll0287-like"/>
    <property type="match status" value="1"/>
</dbReference>
<evidence type="ECO:0000256" key="7">
    <source>
        <dbReference type="ARBA" id="ARBA00029447"/>
    </source>
</evidence>
<accession>A0A3B0QY83</accession>
<dbReference type="CDD" id="cd11386">
    <property type="entry name" value="MCP_signal"/>
    <property type="match status" value="1"/>
</dbReference>
<dbReference type="AlphaFoldDB" id="A0A3B0QY83"/>
<evidence type="ECO:0000256" key="4">
    <source>
        <dbReference type="ARBA" id="ARBA00022989"/>
    </source>
</evidence>
<sequence>MSIKYKLGIIIGVFVALLVAAIGVTFWTVNSQKNDSVTINMAGRQRMLSQKYTKEFFNEAIPSQVRASAVKAAEIATIQIKEDRAKYTQGVIAKLKKELPGFKPARDWSSLKGGVPLPSTFVQEVSEKINKTGVYRYDLLSRWNINTEKGLESKFENDAFDFLIQQKNQPYFRFMEYDNKFVLRYATADVAGSQACVSCHNAHPGSAKRDFRLGDVMGSLIVTIPITDDVAIGNTIFGSGSGSGDAHTYDDTAKVFSVTMSALINGGQAPLDLKMTKFVTLSAVSDPAIMAQLKKVLGLWETMMERVKVISAAKVNSSEYLTEFVQVQKVNLLVTAEMNKAVAMYEAISKQKVSNMKMMLVAFLIVAIIAGIIGWFMVIRFVVRPVHKVVAMAETMAEGDLSVSNVSVRTRDEMYTLAEALNRMKASFNGVLGKLRDSSEEVTSATFQLSSTSTQMVQGTERQSSQSSQAATAMEQMSATVLEVAKNSQSAAESASETQEIAVAGGDVVRRAVDGMMAVAETVKQSATTVEALGKSSDEIGAIISVINDIADQTNLLALNAAIEAARAGEQGRGFAVVADEVRKLAEKTTKATKEIADMIKTIQNDTKGAMGSMHEGTKQVEEGVQLASEAGESLQQIVSSVDRVTDMVRQIATAAEEQSATSEEISTNISSIAGIAEENSDGVKHVSEAAGNLERVADELKGIVGTFTLENGNVSHGHVTEAHSDDSDDNEDEGGESSLRVV</sequence>
<evidence type="ECO:0000256" key="3">
    <source>
        <dbReference type="ARBA" id="ARBA00022692"/>
    </source>
</evidence>
<evidence type="ECO:0000256" key="5">
    <source>
        <dbReference type="ARBA" id="ARBA00023136"/>
    </source>
</evidence>
<evidence type="ECO:0000256" key="1">
    <source>
        <dbReference type="ARBA" id="ARBA00004429"/>
    </source>
</evidence>
<keyword evidence="2" id="KW-0997">Cell inner membrane</keyword>
<dbReference type="GO" id="GO:0005886">
    <property type="term" value="C:plasma membrane"/>
    <property type="evidence" value="ECO:0007669"/>
    <property type="project" value="UniProtKB-SubCell"/>
</dbReference>
<dbReference type="Pfam" id="PF00672">
    <property type="entry name" value="HAMP"/>
    <property type="match status" value="1"/>
</dbReference>
<feature type="transmembrane region" description="Helical" evidence="9">
    <location>
        <begin position="358"/>
        <end position="383"/>
    </location>
</feature>
<evidence type="ECO:0000259" key="11">
    <source>
        <dbReference type="PROSITE" id="PS50192"/>
    </source>
</evidence>
<dbReference type="SUPFAM" id="SSF58104">
    <property type="entry name" value="Methyl-accepting chemotaxis protein (MCP) signaling domain"/>
    <property type="match status" value="1"/>
</dbReference>
<evidence type="ECO:0008006" key="14">
    <source>
        <dbReference type="Google" id="ProtNLM"/>
    </source>
</evidence>
<dbReference type="EMBL" id="UOEA01000083">
    <property type="protein sequence ID" value="VAV85242.1"/>
    <property type="molecule type" value="Genomic_DNA"/>
</dbReference>
<feature type="compositionally biased region" description="Acidic residues" evidence="8">
    <location>
        <begin position="727"/>
        <end position="736"/>
    </location>
</feature>
<keyword evidence="3 9" id="KW-0812">Transmembrane</keyword>
<dbReference type="PANTHER" id="PTHR32089:SF112">
    <property type="entry name" value="LYSOZYME-LIKE PROTEIN-RELATED"/>
    <property type="match status" value="1"/>
</dbReference>
<dbReference type="Gene3D" id="1.10.287.950">
    <property type="entry name" value="Methyl-accepting chemotaxis protein"/>
    <property type="match status" value="1"/>
</dbReference>
<feature type="domain" description="T-SNARE coiled-coil homology" evidence="11">
    <location>
        <begin position="625"/>
        <end position="687"/>
    </location>
</feature>
<feature type="domain" description="Methyl-accepting transducer" evidence="10">
    <location>
        <begin position="438"/>
        <end position="674"/>
    </location>
</feature>